<reference evidence="2 3" key="1">
    <citation type="journal article" date="2018" name="Front. Plant Sci.">
        <title>Red Clover (Trifolium pratense) and Zigzag Clover (T. medium) - A Picture of Genomic Similarities and Differences.</title>
        <authorList>
            <person name="Dluhosova J."/>
            <person name="Istvanek J."/>
            <person name="Nedelnik J."/>
            <person name="Repkova J."/>
        </authorList>
    </citation>
    <scope>NUCLEOTIDE SEQUENCE [LARGE SCALE GENOMIC DNA]</scope>
    <source>
        <strain evidence="3">cv. 10/8</strain>
        <tissue evidence="2">Leaf</tissue>
    </source>
</reference>
<evidence type="ECO:0000313" key="2">
    <source>
        <dbReference type="EMBL" id="MCH96214.1"/>
    </source>
</evidence>
<dbReference type="Proteomes" id="UP000265520">
    <property type="component" value="Unassembled WGS sequence"/>
</dbReference>
<feature type="region of interest" description="Disordered" evidence="1">
    <location>
        <begin position="100"/>
        <end position="137"/>
    </location>
</feature>
<feature type="compositionally biased region" description="Polar residues" evidence="1">
    <location>
        <begin position="15"/>
        <end position="31"/>
    </location>
</feature>
<proteinExistence type="predicted"/>
<feature type="non-terminal residue" evidence="2">
    <location>
        <position position="1"/>
    </location>
</feature>
<feature type="compositionally biased region" description="Basic residues" evidence="1">
    <location>
        <begin position="122"/>
        <end position="137"/>
    </location>
</feature>
<dbReference type="AlphaFoldDB" id="A0A392NCG3"/>
<protein>
    <submittedName>
        <fullName evidence="2">Uncharacterized protein</fullName>
    </submittedName>
</protein>
<evidence type="ECO:0000313" key="3">
    <source>
        <dbReference type="Proteomes" id="UP000265520"/>
    </source>
</evidence>
<comment type="caution">
    <text evidence="2">The sequence shown here is derived from an EMBL/GenBank/DDBJ whole genome shotgun (WGS) entry which is preliminary data.</text>
</comment>
<feature type="region of interest" description="Disordered" evidence="1">
    <location>
        <begin position="12"/>
        <end position="41"/>
    </location>
</feature>
<organism evidence="2 3">
    <name type="scientific">Trifolium medium</name>
    <dbReference type="NCBI Taxonomy" id="97028"/>
    <lineage>
        <taxon>Eukaryota</taxon>
        <taxon>Viridiplantae</taxon>
        <taxon>Streptophyta</taxon>
        <taxon>Embryophyta</taxon>
        <taxon>Tracheophyta</taxon>
        <taxon>Spermatophyta</taxon>
        <taxon>Magnoliopsida</taxon>
        <taxon>eudicotyledons</taxon>
        <taxon>Gunneridae</taxon>
        <taxon>Pentapetalae</taxon>
        <taxon>rosids</taxon>
        <taxon>fabids</taxon>
        <taxon>Fabales</taxon>
        <taxon>Fabaceae</taxon>
        <taxon>Papilionoideae</taxon>
        <taxon>50 kb inversion clade</taxon>
        <taxon>NPAAA clade</taxon>
        <taxon>Hologalegina</taxon>
        <taxon>IRL clade</taxon>
        <taxon>Trifolieae</taxon>
        <taxon>Trifolium</taxon>
    </lineage>
</organism>
<feature type="compositionally biased region" description="Low complexity" evidence="1">
    <location>
        <begin position="32"/>
        <end position="41"/>
    </location>
</feature>
<dbReference type="EMBL" id="LXQA010031794">
    <property type="protein sequence ID" value="MCH96214.1"/>
    <property type="molecule type" value="Genomic_DNA"/>
</dbReference>
<sequence length="137" mass="15512">ILIMEHHQQHPRRFQQLSGSSLPVQQDQVVRSNSQSSYQPYNYYDEEEEDIYRPSNVDLNQSETLNDDTFLTSLPDDSVYQAIMSADLIVPDFTVDHNPTTWNQGVGNPFVDSGGGGNQRSGRARGRRRGRGRGIND</sequence>
<keyword evidence="3" id="KW-1185">Reference proteome</keyword>
<accession>A0A392NCG3</accession>
<evidence type="ECO:0000256" key="1">
    <source>
        <dbReference type="SAM" id="MobiDB-lite"/>
    </source>
</evidence>
<name>A0A392NCG3_9FABA</name>